<dbReference type="RefSeq" id="WP_044055656.1">
    <property type="nucleotide sequence ID" value="NZ_CBCSKJ010000005.1"/>
</dbReference>
<feature type="transmembrane region" description="Helical" evidence="1">
    <location>
        <begin position="200"/>
        <end position="222"/>
    </location>
</feature>
<keyword evidence="1" id="KW-0812">Transmembrane</keyword>
<evidence type="ECO:0000313" key="3">
    <source>
        <dbReference type="Proteomes" id="UP000056090"/>
    </source>
</evidence>
<reference evidence="2 3" key="1">
    <citation type="submission" date="2014-06" db="EMBL/GenBank/DDBJ databases">
        <title>Genomes of Alteromonas australica, a world apart.</title>
        <authorList>
            <person name="Gonzaga A."/>
            <person name="Lopez-Perez M."/>
            <person name="Rodriguez-Valera F."/>
        </authorList>
    </citation>
    <scope>NUCLEOTIDE SEQUENCE [LARGE SCALE GENOMIC DNA]</scope>
    <source>
        <strain evidence="2 3">H 17</strain>
    </source>
</reference>
<dbReference type="GeneID" id="78253620"/>
<dbReference type="KEGG" id="aal:EP13_01505"/>
<feature type="transmembrane region" description="Helical" evidence="1">
    <location>
        <begin position="284"/>
        <end position="305"/>
    </location>
</feature>
<feature type="transmembrane region" description="Helical" evidence="1">
    <location>
        <begin position="383"/>
        <end position="402"/>
    </location>
</feature>
<feature type="transmembrane region" description="Helical" evidence="1">
    <location>
        <begin position="243"/>
        <end position="264"/>
    </location>
</feature>
<sequence length="407" mass="44466">MITNSIALATSVLIAIVLFLPRLRQSVQWRATVTPLASIIGSGFLIIAPLLHSVMGKWALLGIALLSILAYALGSVIRFNIRHAEPELASNQQSSIVTLEKASQWALGAAYAISVAFYISLFAAFVFDRLSISDTTYIKLFTSGLLVIIMVVAWLRGARGLETIELFAVTIKLAIIVGVLAALATYDIQVQSAWFQHEAIQALSHFETVSMLAGMLMVTQGFETTRFMGNNYTPEQRIKASRYAQWIAIFLYVVFIGLTCPIFLDFPITGLNETTISYTLGQAIWVLPILLLVAATASQLSAALADTIGGGGLLKELFHLPISPQFYYVLVIAIAGILVWSSNVFEIINLASKGFALYYLIQTIIAVKLVMRQSTGQRIRSTKLLGLSVIVLCLFFVIGWSIPAPHS</sequence>
<feature type="transmembrane region" description="Helical" evidence="1">
    <location>
        <begin position="326"/>
        <end position="348"/>
    </location>
</feature>
<keyword evidence="3" id="KW-1185">Reference proteome</keyword>
<feature type="transmembrane region" description="Helical" evidence="1">
    <location>
        <begin position="6"/>
        <end position="23"/>
    </location>
</feature>
<feature type="transmembrane region" description="Helical" evidence="1">
    <location>
        <begin position="354"/>
        <end position="371"/>
    </location>
</feature>
<name>A0A075P2A3_9ALTE</name>
<evidence type="ECO:0000256" key="1">
    <source>
        <dbReference type="SAM" id="Phobius"/>
    </source>
</evidence>
<keyword evidence="1" id="KW-0472">Membrane</keyword>
<feature type="transmembrane region" description="Helical" evidence="1">
    <location>
        <begin position="137"/>
        <end position="155"/>
    </location>
</feature>
<evidence type="ECO:0000313" key="2">
    <source>
        <dbReference type="EMBL" id="AIF97482.1"/>
    </source>
</evidence>
<evidence type="ECO:0008006" key="4">
    <source>
        <dbReference type="Google" id="ProtNLM"/>
    </source>
</evidence>
<accession>A0A075P2A3</accession>
<feature type="transmembrane region" description="Helical" evidence="1">
    <location>
        <begin position="58"/>
        <end position="81"/>
    </location>
</feature>
<gene>
    <name evidence="2" type="ORF">EP13_01505</name>
</gene>
<dbReference type="EMBL" id="CP008849">
    <property type="protein sequence ID" value="AIF97482.1"/>
    <property type="molecule type" value="Genomic_DNA"/>
</dbReference>
<dbReference type="eggNOG" id="ENOG502Z7XH">
    <property type="taxonomic scope" value="Bacteria"/>
</dbReference>
<proteinExistence type="predicted"/>
<feature type="transmembrane region" description="Helical" evidence="1">
    <location>
        <begin position="35"/>
        <end position="52"/>
    </location>
</feature>
<keyword evidence="1" id="KW-1133">Transmembrane helix</keyword>
<protein>
    <recommendedName>
        <fullName evidence="4">Amino acid permease</fullName>
    </recommendedName>
</protein>
<dbReference type="AlphaFoldDB" id="A0A075P2A3"/>
<dbReference type="Gene3D" id="1.20.1740.10">
    <property type="entry name" value="Amino acid/polyamine transporter I"/>
    <property type="match status" value="1"/>
</dbReference>
<organism evidence="2 3">
    <name type="scientific">Alteromonas australica</name>
    <dbReference type="NCBI Taxonomy" id="589873"/>
    <lineage>
        <taxon>Bacteria</taxon>
        <taxon>Pseudomonadati</taxon>
        <taxon>Pseudomonadota</taxon>
        <taxon>Gammaproteobacteria</taxon>
        <taxon>Alteromonadales</taxon>
        <taxon>Alteromonadaceae</taxon>
        <taxon>Alteromonas/Salinimonas group</taxon>
        <taxon>Alteromonas</taxon>
    </lineage>
</organism>
<feature type="transmembrane region" description="Helical" evidence="1">
    <location>
        <begin position="102"/>
        <end position="125"/>
    </location>
</feature>
<dbReference type="Proteomes" id="UP000056090">
    <property type="component" value="Chromosome"/>
</dbReference>
<feature type="transmembrane region" description="Helical" evidence="1">
    <location>
        <begin position="167"/>
        <end position="188"/>
    </location>
</feature>